<comment type="caution">
    <text evidence="1">The sequence shown here is derived from an EMBL/GenBank/DDBJ whole genome shotgun (WGS) entry which is preliminary data.</text>
</comment>
<sequence length="112" mass="13101">MMPLTTFHPLLYKQLINLATATNYLPVRPTYLHSHITHRIKRVRLTLMDNASSLFRDLHCRTYMKYEVVIIASINPRVKLILTSTPATRFYCDSTIDLIQSFNQRNKVSNHP</sequence>
<organism evidence="1 2">
    <name type="scientific">Brassica carinata</name>
    <name type="common">Ethiopian mustard</name>
    <name type="synonym">Abyssinian cabbage</name>
    <dbReference type="NCBI Taxonomy" id="52824"/>
    <lineage>
        <taxon>Eukaryota</taxon>
        <taxon>Viridiplantae</taxon>
        <taxon>Streptophyta</taxon>
        <taxon>Embryophyta</taxon>
        <taxon>Tracheophyta</taxon>
        <taxon>Spermatophyta</taxon>
        <taxon>Magnoliopsida</taxon>
        <taxon>eudicotyledons</taxon>
        <taxon>Gunneridae</taxon>
        <taxon>Pentapetalae</taxon>
        <taxon>rosids</taxon>
        <taxon>malvids</taxon>
        <taxon>Brassicales</taxon>
        <taxon>Brassicaceae</taxon>
        <taxon>Brassiceae</taxon>
        <taxon>Brassica</taxon>
    </lineage>
</organism>
<dbReference type="Proteomes" id="UP000886595">
    <property type="component" value="Unassembled WGS sequence"/>
</dbReference>
<accession>A0A8X7TV99</accession>
<evidence type="ECO:0000313" key="1">
    <source>
        <dbReference type="EMBL" id="KAG2255707.1"/>
    </source>
</evidence>
<dbReference type="AlphaFoldDB" id="A0A8X7TV99"/>
<keyword evidence="2" id="KW-1185">Reference proteome</keyword>
<evidence type="ECO:0000313" key="2">
    <source>
        <dbReference type="Proteomes" id="UP000886595"/>
    </source>
</evidence>
<dbReference type="EMBL" id="JAAMPC010000015">
    <property type="protein sequence ID" value="KAG2255707.1"/>
    <property type="molecule type" value="Genomic_DNA"/>
</dbReference>
<proteinExistence type="predicted"/>
<dbReference type="OrthoDB" id="1109785at2759"/>
<reference evidence="1 2" key="1">
    <citation type="submission" date="2020-02" db="EMBL/GenBank/DDBJ databases">
        <authorList>
            <person name="Ma Q."/>
            <person name="Huang Y."/>
            <person name="Song X."/>
            <person name="Pei D."/>
        </authorList>
    </citation>
    <scope>NUCLEOTIDE SEQUENCE [LARGE SCALE GENOMIC DNA]</scope>
    <source>
        <strain evidence="1">Sxm20200214</strain>
        <tissue evidence="1">Leaf</tissue>
    </source>
</reference>
<gene>
    <name evidence="1" type="ORF">Bca52824_075001</name>
</gene>
<name>A0A8X7TV99_BRACI</name>
<protein>
    <submittedName>
        <fullName evidence="1">Uncharacterized protein</fullName>
    </submittedName>
</protein>